<evidence type="ECO:0000256" key="4">
    <source>
        <dbReference type="ARBA" id="ARBA00022691"/>
    </source>
</evidence>
<dbReference type="OMA" id="MNDVMSM"/>
<dbReference type="PROSITE" id="PS01183">
    <property type="entry name" value="UBIE_1"/>
    <property type="match status" value="1"/>
</dbReference>
<dbReference type="PANTHER" id="PTHR43591:SF24">
    <property type="entry name" value="2-METHOXY-6-POLYPRENYL-1,4-BENZOQUINOL METHYLASE, MITOCHONDRIAL"/>
    <property type="match status" value="1"/>
</dbReference>
<dbReference type="InterPro" id="IPR029063">
    <property type="entry name" value="SAM-dependent_MTases_sf"/>
</dbReference>
<comment type="function">
    <text evidence="6">Methyltransferase required for the conversion of 2-polyprenyl-6-methoxy-1,4-benzoquinol (DDMQH2) to 2-polyprenyl-3-methyl-6-methoxy-1,4-benzoquinol (DMQH2).</text>
</comment>
<dbReference type="Gene3D" id="3.40.50.150">
    <property type="entry name" value="Vaccinia Virus protein VP39"/>
    <property type="match status" value="1"/>
</dbReference>
<feature type="binding site" evidence="6">
    <location>
        <position position="114"/>
    </location>
    <ligand>
        <name>S-adenosyl-L-methionine</name>
        <dbReference type="ChEBI" id="CHEBI:59789"/>
    </ligand>
</feature>
<accession>A0A8B7ZY30</accession>
<comment type="caution">
    <text evidence="6">Lacks conserved residue(s) required for the propagation of feature annotation.</text>
</comment>
<dbReference type="HAMAP" id="MF_01813">
    <property type="entry name" value="MenG_UbiE_methyltr"/>
    <property type="match status" value="1"/>
</dbReference>
<comment type="similarity">
    <text evidence="6">Belongs to the class I-like SAM-binding methyltransferase superfamily. MenG/UbiE family.</text>
</comment>
<feature type="compositionally biased region" description="Low complexity" evidence="7">
    <location>
        <begin position="135"/>
        <end position="151"/>
    </location>
</feature>
<protein>
    <recommendedName>
        <fullName evidence="6">2-methoxy-6-polyprenyl-1,4-benzoquinol methylase, mitochondrial</fullName>
        <ecNumber evidence="6">2.1.1.201</ecNumber>
    </recommendedName>
    <alternativeName>
        <fullName evidence="6">Ubiquinone biosynthesis methyltransferase COQ5</fullName>
    </alternativeName>
</protein>
<dbReference type="GO" id="GO:0032259">
    <property type="term" value="P:methylation"/>
    <property type="evidence" value="ECO:0007669"/>
    <property type="project" value="UniProtKB-KW"/>
</dbReference>
<reference evidence="9" key="1">
    <citation type="submission" date="2025-08" db="UniProtKB">
        <authorList>
            <consortium name="RefSeq"/>
        </authorList>
    </citation>
    <scope>IDENTIFICATION</scope>
</reference>
<dbReference type="KEGG" id="aplc:110988862"/>
<organism evidence="8 9">
    <name type="scientific">Acanthaster planci</name>
    <name type="common">Crown-of-thorns starfish</name>
    <dbReference type="NCBI Taxonomy" id="133434"/>
    <lineage>
        <taxon>Eukaryota</taxon>
        <taxon>Metazoa</taxon>
        <taxon>Echinodermata</taxon>
        <taxon>Eleutherozoa</taxon>
        <taxon>Asterozoa</taxon>
        <taxon>Asteroidea</taxon>
        <taxon>Valvatacea</taxon>
        <taxon>Valvatida</taxon>
        <taxon>Acanthasteridae</taxon>
        <taxon>Acanthaster</taxon>
    </lineage>
</organism>
<evidence type="ECO:0000313" key="9">
    <source>
        <dbReference type="RefSeq" id="XP_022108466.1"/>
    </source>
</evidence>
<keyword evidence="3 6" id="KW-0831">Ubiquinone biosynthesis</keyword>
<keyword evidence="6" id="KW-0496">Mitochondrion</keyword>
<dbReference type="RefSeq" id="XP_022108466.1">
    <property type="nucleotide sequence ID" value="XM_022252774.1"/>
</dbReference>
<keyword evidence="6" id="KW-0472">Membrane</keyword>
<proteinExistence type="inferred from homology"/>
<dbReference type="Pfam" id="PF01209">
    <property type="entry name" value="Ubie_methyltran"/>
    <property type="match status" value="1"/>
</dbReference>
<dbReference type="UniPathway" id="UPA00232"/>
<dbReference type="FunFam" id="3.40.50.150:FF:000064">
    <property type="entry name" value="2-methoxy-6-polyprenyl-1,4-benzoquinol methylase, mitochondrial"/>
    <property type="match status" value="1"/>
</dbReference>
<feature type="region of interest" description="Disordered" evidence="7">
    <location>
        <begin position="135"/>
        <end position="162"/>
    </location>
</feature>
<dbReference type="NCBIfam" id="TIGR01934">
    <property type="entry name" value="MenG_MenH_UbiE"/>
    <property type="match status" value="1"/>
</dbReference>
<evidence type="ECO:0000256" key="6">
    <source>
        <dbReference type="HAMAP-Rule" id="MF_03191"/>
    </source>
</evidence>
<dbReference type="OrthoDB" id="6329284at2759"/>
<dbReference type="GeneID" id="110988862"/>
<evidence type="ECO:0000256" key="2">
    <source>
        <dbReference type="ARBA" id="ARBA00022679"/>
    </source>
</evidence>
<dbReference type="SUPFAM" id="SSF53335">
    <property type="entry name" value="S-adenosyl-L-methionine-dependent methyltransferases"/>
    <property type="match status" value="1"/>
</dbReference>
<dbReference type="InterPro" id="IPR004033">
    <property type="entry name" value="UbiE/COQ5_MeTrFase"/>
</dbReference>
<comment type="pathway">
    <text evidence="6">Cofactor biosynthesis; ubiquinone biosynthesis.</text>
</comment>
<comment type="catalytic activity">
    <reaction evidence="6">
        <text>a 2-methoxy-6-(all-trans-polyprenyl)benzene-1,4-diol + S-adenosyl-L-methionine = a 5-methoxy-2-methyl-3-(all-trans-polyprenyl)benzene-1,4-diol + S-adenosyl-L-homocysteine + H(+)</text>
        <dbReference type="Rhea" id="RHEA:28286"/>
        <dbReference type="Rhea" id="RHEA-COMP:10858"/>
        <dbReference type="Rhea" id="RHEA-COMP:10859"/>
        <dbReference type="ChEBI" id="CHEBI:15378"/>
        <dbReference type="ChEBI" id="CHEBI:57856"/>
        <dbReference type="ChEBI" id="CHEBI:59789"/>
        <dbReference type="ChEBI" id="CHEBI:84166"/>
        <dbReference type="ChEBI" id="CHEBI:84167"/>
        <dbReference type="EC" id="2.1.1.201"/>
    </reaction>
</comment>
<comment type="subcellular location">
    <subcellularLocation>
        <location evidence="6">Mitochondrion inner membrane</location>
        <topology evidence="6">Peripheral membrane protein</topology>
        <orientation evidence="6">Matrix side</orientation>
    </subcellularLocation>
</comment>
<dbReference type="EC" id="2.1.1.201" evidence="6"/>
<dbReference type="GO" id="GO:0008425">
    <property type="term" value="F:2-methoxy-6-polyprenyl-1,4-benzoquinol methyltransferase activity"/>
    <property type="evidence" value="ECO:0007669"/>
    <property type="project" value="UniProtKB-UniRule"/>
</dbReference>
<dbReference type="Proteomes" id="UP000694845">
    <property type="component" value="Unplaced"/>
</dbReference>
<dbReference type="InterPro" id="IPR023576">
    <property type="entry name" value="UbiE/COQ5_MeTrFase_CS"/>
</dbReference>
<dbReference type="PANTHER" id="PTHR43591">
    <property type="entry name" value="METHYLTRANSFERASE"/>
    <property type="match status" value="1"/>
</dbReference>
<evidence type="ECO:0000313" key="8">
    <source>
        <dbReference type="Proteomes" id="UP000694845"/>
    </source>
</evidence>
<evidence type="ECO:0000256" key="7">
    <source>
        <dbReference type="SAM" id="MobiDB-lite"/>
    </source>
</evidence>
<dbReference type="PROSITE" id="PS51608">
    <property type="entry name" value="SAM_MT_UBIE"/>
    <property type="match status" value="1"/>
</dbReference>
<keyword evidence="6" id="KW-0999">Mitochondrion inner membrane</keyword>
<evidence type="ECO:0000256" key="1">
    <source>
        <dbReference type="ARBA" id="ARBA00022603"/>
    </source>
</evidence>
<evidence type="ECO:0000256" key="3">
    <source>
        <dbReference type="ARBA" id="ARBA00022688"/>
    </source>
</evidence>
<keyword evidence="8" id="KW-1185">Reference proteome</keyword>
<sequence>MAARWVFCRSCFRLLCRPTFAGRRSHASSYASSASDASSDSDDFEQKETHFGFETVKETEKPGKVYEIFKNVAEKYDVMNDAMSLGIHRLWKDQFMQVLKPTQGTRLLDVAGGTGDIAFRFLDFVRNAQLSSLSLGRQSDSSSSSDSGSDSEYTSDKGRSGWRDGTRVTVCDISLPMLKVGQQRAEERGLTEGISWVVGDAEELPIASESVDACTIAFGIRNVTHVQEALNEAHRVLVPGGRFLCLEFSHINNPLLRSLYDNYSFQVIPVLGQVIASDWKSYQYLVESIRQFPNQEEFAEMIQDAGFSMVTYENLSFGIAAIHSGFKL</sequence>
<keyword evidence="2 6" id="KW-0808">Transferase</keyword>
<keyword evidence="1 6" id="KW-0489">Methyltransferase</keyword>
<feature type="binding site" evidence="6">
    <location>
        <position position="172"/>
    </location>
    <ligand>
        <name>S-adenosyl-L-methionine</name>
        <dbReference type="ChEBI" id="CHEBI:59789"/>
    </ligand>
</feature>
<comment type="subunit">
    <text evidence="5">Component of a multi-subunit COQ enzyme complex, composed of at least COQ3, COQ4, COQ5, COQ6, COQ7 and COQ9. Interacts with PYURF; the interaction is direct, stabilizes COQ5 protein and associates PYURF with COQ enzyme complex.</text>
</comment>
<gene>
    <name evidence="9" type="primary">LOC110988862</name>
</gene>
<evidence type="ECO:0000256" key="5">
    <source>
        <dbReference type="ARBA" id="ARBA00046387"/>
    </source>
</evidence>
<dbReference type="GO" id="GO:0031314">
    <property type="term" value="C:extrinsic component of mitochondrial inner membrane"/>
    <property type="evidence" value="ECO:0007669"/>
    <property type="project" value="UniProtKB-UniRule"/>
</dbReference>
<keyword evidence="4 6" id="KW-0949">S-adenosyl-L-methionine</keyword>
<name>A0A8B7ZY30_ACAPL</name>
<dbReference type="AlphaFoldDB" id="A0A8B7ZY30"/>
<feature type="binding site" evidence="6">
    <location>
        <begin position="200"/>
        <end position="201"/>
    </location>
    <ligand>
        <name>S-adenosyl-L-methionine</name>
        <dbReference type="ChEBI" id="CHEBI:59789"/>
    </ligand>
</feature>
<dbReference type="CDD" id="cd02440">
    <property type="entry name" value="AdoMet_MTases"/>
    <property type="match status" value="1"/>
</dbReference>